<evidence type="ECO:0000313" key="1">
    <source>
        <dbReference type="EMBL" id="KOY53188.1"/>
    </source>
</evidence>
<dbReference type="STRING" id="1300348.I602_2748"/>
<dbReference type="Proteomes" id="UP000037716">
    <property type="component" value="Unassembled WGS sequence"/>
</dbReference>
<name>A0A0N0CGD6_9FLAO</name>
<dbReference type="PATRIC" id="fig|1300348.6.peg.2752"/>
<gene>
    <name evidence="1" type="ORF">I602_2748</name>
</gene>
<accession>A0A0N0CGD6</accession>
<organism evidence="1 2">
    <name type="scientific">Polaribacter dokdonensis DSW-5</name>
    <dbReference type="NCBI Taxonomy" id="1300348"/>
    <lineage>
        <taxon>Bacteria</taxon>
        <taxon>Pseudomonadati</taxon>
        <taxon>Bacteroidota</taxon>
        <taxon>Flavobacteriia</taxon>
        <taxon>Flavobacteriales</taxon>
        <taxon>Flavobacteriaceae</taxon>
    </lineage>
</organism>
<dbReference type="AlphaFoldDB" id="A0A0N0CGD6"/>
<protein>
    <submittedName>
        <fullName evidence="1">Uncharacterized protein</fullName>
    </submittedName>
</protein>
<proteinExistence type="predicted"/>
<sequence>MLFFIYYNSFLLNFNNKMMKLYLPNFKANCLYAEAKTLK</sequence>
<comment type="caution">
    <text evidence="1">The sequence shown here is derived from an EMBL/GenBank/DDBJ whole genome shotgun (WGS) entry which is preliminary data.</text>
</comment>
<dbReference type="EMBL" id="LGBR01000001">
    <property type="protein sequence ID" value="KOY53188.1"/>
    <property type="molecule type" value="Genomic_DNA"/>
</dbReference>
<reference evidence="1 2" key="1">
    <citation type="submission" date="2015-07" db="EMBL/GenBank/DDBJ databases">
        <title>Genome of Polaribacter dokdonenesis DSW-5, isolated from seawater off Dokdo in Korea.</title>
        <authorList>
            <person name="Yoon K."/>
            <person name="Song J.Y."/>
            <person name="Kim J.F."/>
        </authorList>
    </citation>
    <scope>NUCLEOTIDE SEQUENCE [LARGE SCALE GENOMIC DNA]</scope>
    <source>
        <strain evidence="1 2">DSW-5</strain>
    </source>
</reference>
<evidence type="ECO:0000313" key="2">
    <source>
        <dbReference type="Proteomes" id="UP000037716"/>
    </source>
</evidence>